<evidence type="ECO:0000313" key="1">
    <source>
        <dbReference type="EMBL" id="PWN40481.1"/>
    </source>
</evidence>
<dbReference type="Proteomes" id="UP000245783">
    <property type="component" value="Unassembled WGS sequence"/>
</dbReference>
<dbReference type="AlphaFoldDB" id="A0A316VW05"/>
<protein>
    <submittedName>
        <fullName evidence="1">Uncharacterized protein</fullName>
    </submittedName>
</protein>
<accession>A0A316VW05</accession>
<proteinExistence type="predicted"/>
<keyword evidence="2" id="KW-1185">Reference proteome</keyword>
<organism evidence="1 2">
    <name type="scientific">Ceraceosorus guamensis</name>
    <dbReference type="NCBI Taxonomy" id="1522189"/>
    <lineage>
        <taxon>Eukaryota</taxon>
        <taxon>Fungi</taxon>
        <taxon>Dikarya</taxon>
        <taxon>Basidiomycota</taxon>
        <taxon>Ustilaginomycotina</taxon>
        <taxon>Exobasidiomycetes</taxon>
        <taxon>Ceraceosorales</taxon>
        <taxon>Ceraceosoraceae</taxon>
        <taxon>Ceraceosorus</taxon>
    </lineage>
</organism>
<evidence type="ECO:0000313" key="2">
    <source>
        <dbReference type="Proteomes" id="UP000245783"/>
    </source>
</evidence>
<dbReference type="EMBL" id="KZ819416">
    <property type="protein sequence ID" value="PWN40481.1"/>
    <property type="molecule type" value="Genomic_DNA"/>
</dbReference>
<dbReference type="GeneID" id="37032908"/>
<dbReference type="RefSeq" id="XP_025367641.1">
    <property type="nucleotide sequence ID" value="XM_025511038.1"/>
</dbReference>
<reference evidence="1 2" key="1">
    <citation type="journal article" date="2018" name="Mol. Biol. Evol.">
        <title>Broad Genomic Sampling Reveals a Smut Pathogenic Ancestry of the Fungal Clade Ustilaginomycotina.</title>
        <authorList>
            <person name="Kijpornyongpan T."/>
            <person name="Mondo S.J."/>
            <person name="Barry K."/>
            <person name="Sandor L."/>
            <person name="Lee J."/>
            <person name="Lipzen A."/>
            <person name="Pangilinan J."/>
            <person name="LaButti K."/>
            <person name="Hainaut M."/>
            <person name="Henrissat B."/>
            <person name="Grigoriev I.V."/>
            <person name="Spatafora J.W."/>
            <person name="Aime M.C."/>
        </authorList>
    </citation>
    <scope>NUCLEOTIDE SEQUENCE [LARGE SCALE GENOMIC DNA]</scope>
    <source>
        <strain evidence="1 2">MCA 4658</strain>
    </source>
</reference>
<sequence length="160" mass="18339">MTRIAHRAEITAREHCAFGESWGNHWRRLLLDQQQCRLFRGKCTQIWNSPSSVHLSQQWSDSSTNNHKYGWIWPLHSSVLLVLPTNSPKHSIFKLLSYLLQSKPRAIGKDRHEAAICGCHRVHVQASPGRHDGHLEQDSLAVRRIQKSGLFSRGVTTVVY</sequence>
<gene>
    <name evidence="1" type="ORF">IE81DRAFT_220336</name>
</gene>
<name>A0A316VW05_9BASI</name>
<dbReference type="InParanoid" id="A0A316VW05"/>